<gene>
    <name evidence="3" type="ORF">PCOR1329_LOCUS14095</name>
</gene>
<protein>
    <recommendedName>
        <fullName evidence="5">Nucleolar protein 9</fullName>
    </recommendedName>
</protein>
<dbReference type="Proteomes" id="UP001189429">
    <property type="component" value="Unassembled WGS sequence"/>
</dbReference>
<accession>A0ABN9QQL3</accession>
<evidence type="ECO:0000313" key="4">
    <source>
        <dbReference type="Proteomes" id="UP001189429"/>
    </source>
</evidence>
<sequence length="664" mass="70080">EALPDLAPNQYGSHVLEAVLASWAERQAASPEAAAQLAPPLVAVCGALRERALLPLLVSDACASHAIRLLLLALGGYAAEMQGKGRASVRAGILPERKFDVPAEVAECRRGLAAAVVEMLRQDGGLALSARASPVVQLLLRILRDRGERALVAELAAVVVGAPAGSTKLSTERCDVLLHSAPGSRVLEAVLEAGPPELASALFSGYFRPRLGALARGEPEYGLPVAQRVADSLREEPQLRLALQEVDFVACLGAESSAAQHVLVARLLEACLRLRACLKEAAAAVFRAYGLQSSTEFHRAWPTLLALERTDSAPALLLAPKKQAAAEGPSLAEREALEGGGSVATAKLRTRSCAGSQILAALLRFPAETVRPLNEGLHKLLEHRQVLAAMAREARTARVLEAALTTTSALAPKPRLRLVKAFKGLLGTLGPHPVGGWVCASAWRASFGDEPLRKAFAEELLTVEDALRRDNFAVWKVCGLHQVKAHREVWEKGQKKAGKAKRFFDEILAGADPEAAKAASAAKAAAAAERAAQQEAAAALADPTVQRLLPVATVVEGAGAGPPRTGEDPEGDLGEPDADLDGCFSGAARSKKRRRAAPPQEPARAAAAPRREEAADPSLGEALRLIAAGSSKRGKRRKKAPAVQRRAPLRVGHRLHNGFTPNLI</sequence>
<keyword evidence="4" id="KW-1185">Reference proteome</keyword>
<evidence type="ECO:0008006" key="5">
    <source>
        <dbReference type="Google" id="ProtNLM"/>
    </source>
</evidence>
<feature type="compositionally biased region" description="Acidic residues" evidence="2">
    <location>
        <begin position="568"/>
        <end position="580"/>
    </location>
</feature>
<feature type="region of interest" description="Disordered" evidence="2">
    <location>
        <begin position="556"/>
        <end position="651"/>
    </location>
</feature>
<evidence type="ECO:0000256" key="1">
    <source>
        <dbReference type="ARBA" id="ARBA00022737"/>
    </source>
</evidence>
<evidence type="ECO:0000313" key="3">
    <source>
        <dbReference type="EMBL" id="CAK0808517.1"/>
    </source>
</evidence>
<dbReference type="PANTHER" id="PTHR13102">
    <property type="entry name" value="NUCLEOLAR PROTEIN 9"/>
    <property type="match status" value="1"/>
</dbReference>
<dbReference type="EMBL" id="CAUYUJ010004199">
    <property type="protein sequence ID" value="CAK0808517.1"/>
    <property type="molecule type" value="Genomic_DNA"/>
</dbReference>
<name>A0ABN9QQL3_9DINO</name>
<dbReference type="Pfam" id="PF22493">
    <property type="entry name" value="PUF_NOP9"/>
    <property type="match status" value="1"/>
</dbReference>
<dbReference type="InterPro" id="IPR040000">
    <property type="entry name" value="NOP9"/>
</dbReference>
<proteinExistence type="predicted"/>
<evidence type="ECO:0000256" key="2">
    <source>
        <dbReference type="SAM" id="MobiDB-lite"/>
    </source>
</evidence>
<keyword evidence="1" id="KW-0677">Repeat</keyword>
<reference evidence="3" key="1">
    <citation type="submission" date="2023-10" db="EMBL/GenBank/DDBJ databases">
        <authorList>
            <person name="Chen Y."/>
            <person name="Shah S."/>
            <person name="Dougan E. K."/>
            <person name="Thang M."/>
            <person name="Chan C."/>
        </authorList>
    </citation>
    <scope>NUCLEOTIDE SEQUENCE [LARGE SCALE GENOMIC DNA]</scope>
</reference>
<feature type="non-terminal residue" evidence="3">
    <location>
        <position position="1"/>
    </location>
</feature>
<organism evidence="3 4">
    <name type="scientific">Prorocentrum cordatum</name>
    <dbReference type="NCBI Taxonomy" id="2364126"/>
    <lineage>
        <taxon>Eukaryota</taxon>
        <taxon>Sar</taxon>
        <taxon>Alveolata</taxon>
        <taxon>Dinophyceae</taxon>
        <taxon>Prorocentrales</taxon>
        <taxon>Prorocentraceae</taxon>
        <taxon>Prorocentrum</taxon>
    </lineage>
</organism>
<dbReference type="PANTHER" id="PTHR13102:SF0">
    <property type="entry name" value="NUCLEOLAR PROTEIN 9"/>
    <property type="match status" value="1"/>
</dbReference>
<dbReference type="InterPro" id="IPR001313">
    <property type="entry name" value="Pumilio_RNA-bd_rpt"/>
</dbReference>
<comment type="caution">
    <text evidence="3">The sequence shown here is derived from an EMBL/GenBank/DDBJ whole genome shotgun (WGS) entry which is preliminary data.</text>
</comment>